<gene>
    <name evidence="2" type="ORF">AQJ67_15565</name>
</gene>
<dbReference type="InterPro" id="IPR011047">
    <property type="entry name" value="Quinoprotein_ADH-like_sf"/>
</dbReference>
<evidence type="ECO:0000313" key="3">
    <source>
        <dbReference type="Proteomes" id="UP000053429"/>
    </source>
</evidence>
<dbReference type="AlphaFoldDB" id="A0A117RQG4"/>
<dbReference type="SUPFAM" id="SSF50998">
    <property type="entry name" value="Quinoprotein alcohol dehydrogenase-like"/>
    <property type="match status" value="1"/>
</dbReference>
<dbReference type="Proteomes" id="UP000053429">
    <property type="component" value="Unassembled WGS sequence"/>
</dbReference>
<accession>A0A117RQG4</accession>
<protein>
    <submittedName>
        <fullName evidence="2">Uncharacterized protein</fullName>
    </submittedName>
</protein>
<organism evidence="2 3">
    <name type="scientific">Streptomyces caeruleatus</name>
    <dbReference type="NCBI Taxonomy" id="661399"/>
    <lineage>
        <taxon>Bacteria</taxon>
        <taxon>Bacillati</taxon>
        <taxon>Actinomycetota</taxon>
        <taxon>Actinomycetes</taxon>
        <taxon>Kitasatosporales</taxon>
        <taxon>Streptomycetaceae</taxon>
        <taxon>Streptomyces</taxon>
    </lineage>
</organism>
<evidence type="ECO:0000313" key="2">
    <source>
        <dbReference type="EMBL" id="KUO03589.1"/>
    </source>
</evidence>
<sequence length="241" mass="26213">MAIRSRLPAPVLALLVVIPLLAVAQHARPAPYGDHLTVPRTAPARVQHATPRLRTDGAALRAHDPRTGALHWRYTRDGRRPLTSLHARGDVITLWDDGLVTATDGRTVRWHRALPAHGDWLPAQGGTGVLRLLGRGMLAVVTPHRIAAYRIADGDLRWMLPASDGCGFQPRRAVHHAKTLIVAQPCPHAAWTAQLVALDDLGRIAPHRRPLGNEVRAEDAPGRGGPGLEHPDPEKVLAQPR</sequence>
<dbReference type="InterPro" id="IPR015943">
    <property type="entry name" value="WD40/YVTN_repeat-like_dom_sf"/>
</dbReference>
<dbReference type="EMBL" id="LMWY01000017">
    <property type="protein sequence ID" value="KUO03589.1"/>
    <property type="molecule type" value="Genomic_DNA"/>
</dbReference>
<name>A0A117RQG4_9ACTN</name>
<dbReference type="Gene3D" id="2.130.10.10">
    <property type="entry name" value="YVTN repeat-like/Quinoprotein amine dehydrogenase"/>
    <property type="match status" value="1"/>
</dbReference>
<comment type="caution">
    <text evidence="2">The sequence shown here is derived from an EMBL/GenBank/DDBJ whole genome shotgun (WGS) entry which is preliminary data.</text>
</comment>
<evidence type="ECO:0000256" key="1">
    <source>
        <dbReference type="SAM" id="MobiDB-lite"/>
    </source>
</evidence>
<dbReference type="RefSeq" id="WP_062719296.1">
    <property type="nucleotide sequence ID" value="NZ_KQ948927.1"/>
</dbReference>
<proteinExistence type="predicted"/>
<keyword evidence="3" id="KW-1185">Reference proteome</keyword>
<reference evidence="2 3" key="1">
    <citation type="submission" date="2015-10" db="EMBL/GenBank/DDBJ databases">
        <title>Draft genome sequence of Streptomyces caeruleatus NRRL B-24802, type strain for the species Streptomyces caeruleatus.</title>
        <authorList>
            <person name="Ruckert C."/>
            <person name="Winkler A."/>
            <person name="Kalinowski J."/>
            <person name="Kampfer P."/>
            <person name="Glaeser S."/>
        </authorList>
    </citation>
    <scope>NUCLEOTIDE SEQUENCE [LARGE SCALE GENOMIC DNA]</scope>
    <source>
        <strain evidence="2 3">NRRL B-24802</strain>
    </source>
</reference>
<dbReference type="STRING" id="661399.AQJ67_15565"/>
<feature type="region of interest" description="Disordered" evidence="1">
    <location>
        <begin position="209"/>
        <end position="241"/>
    </location>
</feature>